<comment type="catalytic activity">
    <reaction evidence="1">
        <text>a 1,2-diacyl-sn-glycero-3-phosphocholine + H2O = a 1,2-diacyl-sn-glycero-3-phosphate + choline + H(+)</text>
        <dbReference type="Rhea" id="RHEA:14445"/>
        <dbReference type="ChEBI" id="CHEBI:15354"/>
        <dbReference type="ChEBI" id="CHEBI:15377"/>
        <dbReference type="ChEBI" id="CHEBI:15378"/>
        <dbReference type="ChEBI" id="CHEBI:57643"/>
        <dbReference type="ChEBI" id="CHEBI:58608"/>
        <dbReference type="EC" id="3.1.4.4"/>
    </reaction>
</comment>
<evidence type="ECO:0000313" key="7">
    <source>
        <dbReference type="EMBL" id="TDR79840.1"/>
    </source>
</evidence>
<evidence type="ECO:0000259" key="6">
    <source>
        <dbReference type="PROSITE" id="PS50035"/>
    </source>
</evidence>
<dbReference type="Pfam" id="PF13091">
    <property type="entry name" value="PLDc_2"/>
    <property type="match status" value="1"/>
</dbReference>
<dbReference type="InterPro" id="IPR001736">
    <property type="entry name" value="PLipase_D/transphosphatidylase"/>
</dbReference>
<evidence type="ECO:0000256" key="1">
    <source>
        <dbReference type="ARBA" id="ARBA00000798"/>
    </source>
</evidence>
<dbReference type="EMBL" id="SNZP01000007">
    <property type="protein sequence ID" value="TDR79840.1"/>
    <property type="molecule type" value="Genomic_DNA"/>
</dbReference>
<gene>
    <name evidence="7" type="ORF">DFP86_107207</name>
</gene>
<dbReference type="RefSeq" id="WP_133680919.1">
    <property type="nucleotide sequence ID" value="NZ_SNZP01000007.1"/>
</dbReference>
<dbReference type="PANTHER" id="PTHR18896:SF76">
    <property type="entry name" value="PHOSPHOLIPASE"/>
    <property type="match status" value="1"/>
</dbReference>
<dbReference type="Proteomes" id="UP000295611">
    <property type="component" value="Unassembled WGS sequence"/>
</dbReference>
<dbReference type="PANTHER" id="PTHR18896">
    <property type="entry name" value="PHOSPHOLIPASE D"/>
    <property type="match status" value="1"/>
</dbReference>
<sequence>MGDILVPMKLSETQIAVPQLPWFLNGQDGKAPEYSPTYAHYEYLVNGEKAFAEVYDAIANAKYSVDYICWGFQPSMYFRRGANAGYKCIGDLLTELASRETDPVQVRVLGWTMELLGINLALAGGEDNTPGRGDFHKVDTETDTQYKIDKAWYHKASHNRHPNMQFRGRGFSKDERIEIEEYLRKRGRDPHVSLSSRATMALSATHHQKTVLVDYGHEGAVGFVMGHNTLDEYWDTSEHSAKNRLSSLAKDSANPRNPAIEASGRQPRQDMSAKVAGPILEHLHHNFAQAWQKETGEDLLAKRGKPTPPTAEAGMIMAQLVRTQAQHGIRDIERLYMQAANNVLDFIYIENQYFRYPPLATAIRDVAKKQLGGGREQPLYLFVVTNSSDEGMGKGTMKTEEMLYELGHADQLPSIAKEVEQKYLPQKIEDKRTELKRSQDPEKRQKLQQDIDQLGKELENAHDNDFKPEHVEIPGLKSIICTLVAPDPQNDQWMDVYVHSKIMIINDVFTTHGSANINNRSMTTDSELNIVHESNEITAKLRKELWGHHTANQGNQDDVKNCYPTWKFITANNKSYQKSISNKNKKAPMDLNHHTQPPDAPIVEFFSATNSCTDMD</sequence>
<dbReference type="GO" id="GO:0009395">
    <property type="term" value="P:phospholipid catabolic process"/>
    <property type="evidence" value="ECO:0007669"/>
    <property type="project" value="TreeGrafter"/>
</dbReference>
<feature type="domain" description="PLD phosphodiesterase" evidence="6">
    <location>
        <begin position="494"/>
        <end position="521"/>
    </location>
</feature>
<accession>A0A4R7B597</accession>
<keyword evidence="8" id="KW-1185">Reference proteome</keyword>
<keyword evidence="4" id="KW-0443">Lipid metabolism</keyword>
<comment type="caution">
    <text evidence="7">The sequence shown here is derived from an EMBL/GenBank/DDBJ whole genome shotgun (WGS) entry which is preliminary data.</text>
</comment>
<protein>
    <submittedName>
        <fullName evidence="7">Phospholipase D-like protein</fullName>
    </submittedName>
</protein>
<dbReference type="InterPro" id="IPR025202">
    <property type="entry name" value="PLD-like_dom"/>
</dbReference>
<dbReference type="GO" id="GO:0004630">
    <property type="term" value="F:phospholipase D activity"/>
    <property type="evidence" value="ECO:0007669"/>
    <property type="project" value="UniProtKB-EC"/>
</dbReference>
<keyword evidence="3" id="KW-0378">Hydrolase</keyword>
<reference evidence="7 8" key="1">
    <citation type="submission" date="2019-03" db="EMBL/GenBank/DDBJ databases">
        <title>Genomic Encyclopedia of Type Strains, Phase III (KMG-III): the genomes of soil and plant-associated and newly described type strains.</title>
        <authorList>
            <person name="Whitman W."/>
        </authorList>
    </citation>
    <scope>NUCLEOTIDE SEQUENCE [LARGE SCALE GENOMIC DNA]</scope>
    <source>
        <strain evidence="7 8">CECT 8976</strain>
    </source>
</reference>
<dbReference type="PROSITE" id="PS50035">
    <property type="entry name" value="PLD"/>
    <property type="match status" value="1"/>
</dbReference>
<proteinExistence type="predicted"/>
<keyword evidence="2" id="KW-0677">Repeat</keyword>
<evidence type="ECO:0000256" key="4">
    <source>
        <dbReference type="ARBA" id="ARBA00023098"/>
    </source>
</evidence>
<dbReference type="SMART" id="SM00155">
    <property type="entry name" value="PLDc"/>
    <property type="match status" value="2"/>
</dbReference>
<dbReference type="InterPro" id="IPR015679">
    <property type="entry name" value="PLipase_D_fam"/>
</dbReference>
<evidence type="ECO:0000256" key="3">
    <source>
        <dbReference type="ARBA" id="ARBA00022801"/>
    </source>
</evidence>
<dbReference type="SUPFAM" id="SSF56024">
    <property type="entry name" value="Phospholipase D/nuclease"/>
    <property type="match status" value="2"/>
</dbReference>
<evidence type="ECO:0000256" key="5">
    <source>
        <dbReference type="SAM" id="MobiDB-lite"/>
    </source>
</evidence>
<name>A0A4R7B597_9NEIS</name>
<dbReference type="Gene3D" id="3.30.870.10">
    <property type="entry name" value="Endonuclease Chain A"/>
    <property type="match status" value="2"/>
</dbReference>
<dbReference type="OrthoDB" id="8828485at2"/>
<evidence type="ECO:0000256" key="2">
    <source>
        <dbReference type="ARBA" id="ARBA00022737"/>
    </source>
</evidence>
<feature type="region of interest" description="Disordered" evidence="5">
    <location>
        <begin position="247"/>
        <end position="272"/>
    </location>
</feature>
<dbReference type="AlphaFoldDB" id="A0A4R7B597"/>
<evidence type="ECO:0000313" key="8">
    <source>
        <dbReference type="Proteomes" id="UP000295611"/>
    </source>
</evidence>
<organism evidence="7 8">
    <name type="scientific">Paludibacterium purpuratum</name>
    <dbReference type="NCBI Taxonomy" id="1144873"/>
    <lineage>
        <taxon>Bacteria</taxon>
        <taxon>Pseudomonadati</taxon>
        <taxon>Pseudomonadota</taxon>
        <taxon>Betaproteobacteria</taxon>
        <taxon>Neisseriales</taxon>
        <taxon>Chromobacteriaceae</taxon>
        <taxon>Paludibacterium</taxon>
    </lineage>
</organism>